<feature type="compositionally biased region" description="Low complexity" evidence="1">
    <location>
        <begin position="500"/>
        <end position="512"/>
    </location>
</feature>
<accession>A0A183AMV0</accession>
<keyword evidence="3" id="KW-1185">Reference proteome</keyword>
<sequence length="650" mass="68649">MHSLSRPTRRVEWEFNTVFVMDRGLGNVDSDSCSSCGYPSSLSSTRSSINSNLDSPTPTMVQSQKYARMFSYPTHSAASLISPNSTFVSARASPTKTILSASPSAPPESVHESSTERGCIRPNCHSYPRLQALGGPVRRSPVTKSTPLTSCPQFFSLLRLAQPKTMDPNVEKGSSIPSLADSCDRALTKFMSLYAILLRPCSAAITTTATGPNRPIPGPSGSRSAVVAPHQALHVSTSFACSSPVGSTASTRGRPAFRFPTQRRSLLAGSGSACCTNSSATHTCTCSVDRGIISAGHSPEPDSPLSAASATQTNQSPAEFCLSQSHGHVAEDVSVSPDVSLDELAIRSHTGVARSSTDQIHQNIRPLDSSTILTPSSELPPMRRQLTTRNTSGPVTVAQNTPTSCANCGLHIDQPRDSPTVDKRHIGLRLRPENKHRCSSRENMHGFQTQSLTVTTTQSVHSPSCAAPVALCSVSPSSPGAGSQTRQSMGKPVSTLGQEAASASRSSSVRSSTEQPVPSSCPVGHKLRPIEGSLNFQRCATDATLVADVSDRSPIPRVPSPLCSGPTVPPTPLLPISPCPLGRAKPGMDSVSCIGTFSTTVPGSKTRSRSLSCLIHNTLPVPTAHANTVEKIIDSINLDSNVLDKRKVMY</sequence>
<feature type="region of interest" description="Disordered" evidence="1">
    <location>
        <begin position="475"/>
        <end position="524"/>
    </location>
</feature>
<dbReference type="Proteomes" id="UP000272942">
    <property type="component" value="Unassembled WGS sequence"/>
</dbReference>
<dbReference type="AlphaFoldDB" id="A0A183AMV0"/>
<reference evidence="4" key="1">
    <citation type="submission" date="2016-06" db="UniProtKB">
        <authorList>
            <consortium name="WormBaseParasite"/>
        </authorList>
    </citation>
    <scope>IDENTIFICATION</scope>
</reference>
<dbReference type="WBParaSite" id="ECPE_0000831101-mRNA-1">
    <property type="protein sequence ID" value="ECPE_0000831101-mRNA-1"/>
    <property type="gene ID" value="ECPE_0000831101"/>
</dbReference>
<dbReference type="EMBL" id="UZAN01045767">
    <property type="protein sequence ID" value="VDP83163.1"/>
    <property type="molecule type" value="Genomic_DNA"/>
</dbReference>
<organism evidence="4">
    <name type="scientific">Echinostoma caproni</name>
    <dbReference type="NCBI Taxonomy" id="27848"/>
    <lineage>
        <taxon>Eukaryota</taxon>
        <taxon>Metazoa</taxon>
        <taxon>Spiralia</taxon>
        <taxon>Lophotrochozoa</taxon>
        <taxon>Platyhelminthes</taxon>
        <taxon>Trematoda</taxon>
        <taxon>Digenea</taxon>
        <taxon>Plagiorchiida</taxon>
        <taxon>Echinostomata</taxon>
        <taxon>Echinostomatoidea</taxon>
        <taxon>Echinostomatidae</taxon>
        <taxon>Echinostoma</taxon>
    </lineage>
</organism>
<gene>
    <name evidence="2" type="ORF">ECPE_LOCUS8285</name>
</gene>
<name>A0A183AMV0_9TREM</name>
<feature type="region of interest" description="Disordered" evidence="1">
    <location>
        <begin position="98"/>
        <end position="117"/>
    </location>
</feature>
<feature type="compositionally biased region" description="Polar residues" evidence="1">
    <location>
        <begin position="475"/>
        <end position="488"/>
    </location>
</feature>
<proteinExistence type="predicted"/>
<evidence type="ECO:0000313" key="4">
    <source>
        <dbReference type="WBParaSite" id="ECPE_0000831101-mRNA-1"/>
    </source>
</evidence>
<protein>
    <submittedName>
        <fullName evidence="2 4">Uncharacterized protein</fullName>
    </submittedName>
</protein>
<evidence type="ECO:0000313" key="2">
    <source>
        <dbReference type="EMBL" id="VDP83163.1"/>
    </source>
</evidence>
<evidence type="ECO:0000313" key="3">
    <source>
        <dbReference type="Proteomes" id="UP000272942"/>
    </source>
</evidence>
<evidence type="ECO:0000256" key="1">
    <source>
        <dbReference type="SAM" id="MobiDB-lite"/>
    </source>
</evidence>
<feature type="region of interest" description="Disordered" evidence="1">
    <location>
        <begin position="295"/>
        <end position="316"/>
    </location>
</feature>
<reference evidence="2 3" key="2">
    <citation type="submission" date="2018-11" db="EMBL/GenBank/DDBJ databases">
        <authorList>
            <consortium name="Pathogen Informatics"/>
        </authorList>
    </citation>
    <scope>NUCLEOTIDE SEQUENCE [LARGE SCALE GENOMIC DNA]</scope>
    <source>
        <strain evidence="2 3">Egypt</strain>
    </source>
</reference>
<feature type="region of interest" description="Disordered" evidence="1">
    <location>
        <begin position="208"/>
        <end position="227"/>
    </location>
</feature>
<feature type="compositionally biased region" description="Polar residues" evidence="1">
    <location>
        <begin position="306"/>
        <end position="316"/>
    </location>
</feature>